<gene>
    <name evidence="9" type="ORF">J7I42_25960</name>
</gene>
<evidence type="ECO:0000256" key="4">
    <source>
        <dbReference type="ARBA" id="ARBA00023136"/>
    </source>
</evidence>
<evidence type="ECO:0000256" key="3">
    <source>
        <dbReference type="ARBA" id="ARBA00022729"/>
    </source>
</evidence>
<feature type="signal peptide" evidence="6">
    <location>
        <begin position="1"/>
        <end position="17"/>
    </location>
</feature>
<dbReference type="InterPro" id="IPR012944">
    <property type="entry name" value="SusD_RagB_dom"/>
</dbReference>
<keyword evidence="4" id="KW-0472">Membrane</keyword>
<name>A0ABS3Z2X8_9BACT</name>
<sequence>MKKILIALTAIVFVASACSKLDVTPESQYTLGNFPKTSLDYTALIGPIYTQLASKYAIEYFRMQELTTDEVIIPGRDGNYDDGGQYRQHHHHQYTPDHANVKDVWSWGFGAINTCNRVLSNIANSSMAENDPARISSTAEVKAMRALFYFFMMDIYGNVPIVDTFPVNDLPATKKRVEVFQFIEKELKAVVGKLPVKDPNNPIPTYAHPTKGMVYALLAKMYLNAKIYTGTTRYAETVAMCDSVIASKKYSLDPSYAAVFAPDNGPNTTETIFAIPYDPLLLDGNQFTRHGFMAYMYPVYGVPNNLSISMSTTPGFYDKFNLPGDERTNTWLVGKQTYKDGTPFTIKITKKDLNASYSGPAGDTIWQLEITKTIKMTGKKPFDVGNDYLARCMGIRSIKYYPDRATTALTRMSGNDMPIFRLADIYLMKAEAILNGAAATTVNGEMQDAATLVSKVRARAKAPTVTTVTLDELLDERARELYWENWRRNDLIRFGKYETEYAIPGDVATPGYDNPHMSQDLRRQLFPIPNSERKLNTNLAQNDGY</sequence>
<reference evidence="9 10" key="1">
    <citation type="submission" date="2021-03" db="EMBL/GenBank/DDBJ databases">
        <title>Assistant Professor.</title>
        <authorList>
            <person name="Huq M.A."/>
        </authorList>
    </citation>
    <scope>NUCLEOTIDE SEQUENCE [LARGE SCALE GENOMIC DNA]</scope>
    <source>
        <strain evidence="9 10">MAH-29</strain>
    </source>
</reference>
<dbReference type="Pfam" id="PF14322">
    <property type="entry name" value="SusD-like_3"/>
    <property type="match status" value="1"/>
</dbReference>
<evidence type="ECO:0000259" key="8">
    <source>
        <dbReference type="Pfam" id="PF14322"/>
    </source>
</evidence>
<evidence type="ECO:0000259" key="7">
    <source>
        <dbReference type="Pfam" id="PF07980"/>
    </source>
</evidence>
<feature type="domain" description="RagB/SusD" evidence="7">
    <location>
        <begin position="397"/>
        <end position="545"/>
    </location>
</feature>
<keyword evidence="3 6" id="KW-0732">Signal</keyword>
<evidence type="ECO:0000256" key="1">
    <source>
        <dbReference type="ARBA" id="ARBA00004442"/>
    </source>
</evidence>
<protein>
    <submittedName>
        <fullName evidence="9">RagB/SusD family nutrient uptake outer membrane protein</fullName>
    </submittedName>
</protein>
<comment type="subcellular location">
    <subcellularLocation>
        <location evidence="1">Cell outer membrane</location>
    </subcellularLocation>
</comment>
<dbReference type="SUPFAM" id="SSF48452">
    <property type="entry name" value="TPR-like"/>
    <property type="match status" value="1"/>
</dbReference>
<dbReference type="RefSeq" id="WP_209141804.1">
    <property type="nucleotide sequence ID" value="NZ_JAGHKO010000010.1"/>
</dbReference>
<organism evidence="9 10">
    <name type="scientific">Niastella soli</name>
    <dbReference type="NCBI Taxonomy" id="2821487"/>
    <lineage>
        <taxon>Bacteria</taxon>
        <taxon>Pseudomonadati</taxon>
        <taxon>Bacteroidota</taxon>
        <taxon>Chitinophagia</taxon>
        <taxon>Chitinophagales</taxon>
        <taxon>Chitinophagaceae</taxon>
        <taxon>Niastella</taxon>
    </lineage>
</organism>
<dbReference type="InterPro" id="IPR011990">
    <property type="entry name" value="TPR-like_helical_dom_sf"/>
</dbReference>
<evidence type="ECO:0000256" key="6">
    <source>
        <dbReference type="SAM" id="SignalP"/>
    </source>
</evidence>
<proteinExistence type="inferred from homology"/>
<feature type="domain" description="SusD-like N-terminal" evidence="8">
    <location>
        <begin position="21"/>
        <end position="223"/>
    </location>
</feature>
<dbReference type="InterPro" id="IPR033985">
    <property type="entry name" value="SusD-like_N"/>
</dbReference>
<dbReference type="Pfam" id="PF07980">
    <property type="entry name" value="SusD_RagB"/>
    <property type="match status" value="1"/>
</dbReference>
<comment type="caution">
    <text evidence="9">The sequence shown here is derived from an EMBL/GenBank/DDBJ whole genome shotgun (WGS) entry which is preliminary data.</text>
</comment>
<evidence type="ECO:0000313" key="10">
    <source>
        <dbReference type="Proteomes" id="UP000677244"/>
    </source>
</evidence>
<evidence type="ECO:0000256" key="2">
    <source>
        <dbReference type="ARBA" id="ARBA00006275"/>
    </source>
</evidence>
<evidence type="ECO:0000313" key="9">
    <source>
        <dbReference type="EMBL" id="MBO9203756.1"/>
    </source>
</evidence>
<comment type="similarity">
    <text evidence="2">Belongs to the SusD family.</text>
</comment>
<dbReference type="PROSITE" id="PS51257">
    <property type="entry name" value="PROKAR_LIPOPROTEIN"/>
    <property type="match status" value="1"/>
</dbReference>
<keyword evidence="10" id="KW-1185">Reference proteome</keyword>
<evidence type="ECO:0000256" key="5">
    <source>
        <dbReference type="ARBA" id="ARBA00023237"/>
    </source>
</evidence>
<dbReference type="Gene3D" id="1.25.40.390">
    <property type="match status" value="1"/>
</dbReference>
<dbReference type="EMBL" id="JAGHKO010000010">
    <property type="protein sequence ID" value="MBO9203756.1"/>
    <property type="molecule type" value="Genomic_DNA"/>
</dbReference>
<accession>A0ABS3Z2X8</accession>
<dbReference type="Proteomes" id="UP000677244">
    <property type="component" value="Unassembled WGS sequence"/>
</dbReference>
<keyword evidence="5" id="KW-0998">Cell outer membrane</keyword>
<feature type="chain" id="PRO_5047329750" evidence="6">
    <location>
        <begin position="18"/>
        <end position="545"/>
    </location>
</feature>